<dbReference type="PANTHER" id="PTHR12338">
    <property type="entry name" value="AUTOTRANSPORTER"/>
    <property type="match status" value="1"/>
</dbReference>
<organism evidence="7 8">
    <name type="scientific">Azospira restricta</name>
    <dbReference type="NCBI Taxonomy" id="404405"/>
    <lineage>
        <taxon>Bacteria</taxon>
        <taxon>Pseudomonadati</taxon>
        <taxon>Pseudomonadota</taxon>
        <taxon>Betaproteobacteria</taxon>
        <taxon>Rhodocyclales</taxon>
        <taxon>Rhodocyclaceae</taxon>
        <taxon>Azospira</taxon>
    </lineage>
</organism>
<dbReference type="SMART" id="SM00912">
    <property type="entry name" value="Haemagg_act"/>
    <property type="match status" value="1"/>
</dbReference>
<keyword evidence="2" id="KW-0964">Secreted</keyword>
<comment type="subcellular location">
    <subcellularLocation>
        <location evidence="1">Secreted</location>
    </subcellularLocation>
</comment>
<dbReference type="RefSeq" id="WP_203386026.1">
    <property type="nucleotide sequence ID" value="NZ_CP064781.1"/>
</dbReference>
<gene>
    <name evidence="7" type="ORF">IWH25_11945</name>
</gene>
<dbReference type="PANTHER" id="PTHR12338:SF8">
    <property type="entry name" value="HEME_HEMOPEXIN-BINDING PROTEIN"/>
    <property type="match status" value="1"/>
</dbReference>
<dbReference type="EMBL" id="CP064781">
    <property type="protein sequence ID" value="QRJ62494.1"/>
    <property type="molecule type" value="Genomic_DNA"/>
</dbReference>
<dbReference type="InterPro" id="IPR011050">
    <property type="entry name" value="Pectin_lyase_fold/virulence"/>
</dbReference>
<dbReference type="Proteomes" id="UP000663444">
    <property type="component" value="Chromosome"/>
</dbReference>
<evidence type="ECO:0000256" key="2">
    <source>
        <dbReference type="ARBA" id="ARBA00022525"/>
    </source>
</evidence>
<reference evidence="7" key="1">
    <citation type="submission" date="2020-11" db="EMBL/GenBank/DDBJ databases">
        <title>Azospira restricta DSM 18626 genome sequence.</title>
        <authorList>
            <person name="Moe W.M."/>
        </authorList>
    </citation>
    <scope>NUCLEOTIDE SEQUENCE</scope>
    <source>
        <strain evidence="7">DSM 18626</strain>
    </source>
</reference>
<protein>
    <submittedName>
        <fullName evidence="7">Filamentous hemagglutinin N-terminal domain-containing protein</fullName>
    </submittedName>
</protein>
<evidence type="ECO:0000256" key="5">
    <source>
        <dbReference type="SAM" id="SignalP"/>
    </source>
</evidence>
<dbReference type="InterPro" id="IPR012334">
    <property type="entry name" value="Pectin_lyas_fold"/>
</dbReference>
<dbReference type="AlphaFoldDB" id="A0A974PWG9"/>
<evidence type="ECO:0000256" key="3">
    <source>
        <dbReference type="ARBA" id="ARBA00022729"/>
    </source>
</evidence>
<proteinExistence type="predicted"/>
<dbReference type="InterPro" id="IPR050909">
    <property type="entry name" value="Bact_Autotransporter_VF"/>
</dbReference>
<evidence type="ECO:0000259" key="6">
    <source>
        <dbReference type="SMART" id="SM00912"/>
    </source>
</evidence>
<feature type="compositionally biased region" description="Basic and acidic residues" evidence="4">
    <location>
        <begin position="911"/>
        <end position="929"/>
    </location>
</feature>
<evidence type="ECO:0000313" key="8">
    <source>
        <dbReference type="Proteomes" id="UP000663444"/>
    </source>
</evidence>
<dbReference type="SUPFAM" id="SSF51126">
    <property type="entry name" value="Pectin lyase-like"/>
    <property type="match status" value="1"/>
</dbReference>
<dbReference type="Pfam" id="PF05860">
    <property type="entry name" value="TPS"/>
    <property type="match status" value="1"/>
</dbReference>
<dbReference type="Gene3D" id="2.160.20.10">
    <property type="entry name" value="Single-stranded right-handed beta-helix, Pectin lyase-like"/>
    <property type="match status" value="1"/>
</dbReference>
<keyword evidence="3 5" id="KW-0732">Signal</keyword>
<evidence type="ECO:0000256" key="1">
    <source>
        <dbReference type="ARBA" id="ARBA00004613"/>
    </source>
</evidence>
<accession>A0A974PWG9</accession>
<evidence type="ECO:0000313" key="7">
    <source>
        <dbReference type="EMBL" id="QRJ62494.1"/>
    </source>
</evidence>
<evidence type="ECO:0000256" key="4">
    <source>
        <dbReference type="SAM" id="MobiDB-lite"/>
    </source>
</evidence>
<sequence length="943" mass="97194">MKRAPRSPSPRPAFRRALIPLLVAALPATVVAAPPANTLPAGATVVNGSVTMTNPAANQLQVTNTPGAIINWNSFSIGAAALVNFQQQNAASAVLNRVTGAGGSEIYGQLTSNGRVFLINTNGILFGAGSRVDVSGLIASTRDLSNANFLAGNYLFEGGGSGNITLENNAQIRTSSAGGGQVWLFANRIDTQAGSSIQTPQGQTVLAAGDRVTVGDNGSGYMSFSVDARAGQSIEHLGDIAAERGAVGLFADSVIVGGKVDVSMFGTAHDGYGPAGMIHIAAGSDVTLRDGARLDASGGTNGSGGRINIEAGNKVAIARGADVSADGGSYGTAGGRIDIGGNEVLIEPGAGGIASVHAAGRQASADGVVNIVRRAAVASAISSYLPVSTSGGIDYYPSVAFLDDGGFIAVWMEQNAPAGTIWNVDYSTIYARRFNAAGQPVGLPFQVSAVSNYQYDPKVIGLDGGGFFVVWAYKEARPAAGTLGWEPHLGKLWGRAFDASGAPLGSEFRISNDYGESDAARIVQLAGGNFIVTWNNETSNYPQPYVVGRRGQLFGATGTPLGGAFNLQPGATAAGTMNPSLSYIVPVSGGGFAEVYQRNLVDSYGWPLSSKVFVQRYGNDGTPVGPEIALGTSHGKFFLESATTLAGGDFVIALRTQDPTTSAYKLYYGIYGADGSARRVDQSLDIAGNNSYSRLTALADGGFAALWKHADTAGGSNTDTFTRRFAADGTPLEAARALTGVPQVTGIDQTAITAGADGRYLTAWSENAQVAGGYTAYEIRAGLVTPGTTPTAGAAPIDGLLAAASYATRPGLANGVLDAPAPPVVETPPPVAETPPPVVVAPPPPPVIVPPAAPPVDPGQRRPNEVTESRHNEVRIVTPTGQSDFIYPGQSRIFSESMEVRPVVDAQGKVTRYEVESRSRPGDERKEAAPAKSGDDDERNGRR</sequence>
<dbReference type="GO" id="GO:0005576">
    <property type="term" value="C:extracellular region"/>
    <property type="evidence" value="ECO:0007669"/>
    <property type="project" value="UniProtKB-SubCell"/>
</dbReference>
<name>A0A974PWG9_9RHOO</name>
<feature type="domain" description="Filamentous haemagglutinin FhaB/tRNA nuclease CdiA-like TPS" evidence="6">
    <location>
        <begin position="36"/>
        <end position="148"/>
    </location>
</feature>
<dbReference type="InterPro" id="IPR008638">
    <property type="entry name" value="FhaB/CdiA-like_TPS"/>
</dbReference>
<feature type="chain" id="PRO_5038030281" evidence="5">
    <location>
        <begin position="33"/>
        <end position="943"/>
    </location>
</feature>
<keyword evidence="8" id="KW-1185">Reference proteome</keyword>
<dbReference type="NCBIfam" id="TIGR01901">
    <property type="entry name" value="adhes_NPXG"/>
    <property type="match status" value="1"/>
</dbReference>
<feature type="signal peptide" evidence="5">
    <location>
        <begin position="1"/>
        <end position="32"/>
    </location>
</feature>
<dbReference type="KEGG" id="ares:IWH25_11945"/>
<feature type="region of interest" description="Disordered" evidence="4">
    <location>
        <begin position="903"/>
        <end position="943"/>
    </location>
</feature>